<name>A0A0A9B5G7_ARUDO</name>
<sequence length="31" mass="3437">MFCTFTCKTGNSSIAIILYMVLFSGHCIFGM</sequence>
<keyword evidence="1" id="KW-0472">Membrane</keyword>
<evidence type="ECO:0000313" key="2">
    <source>
        <dbReference type="EMBL" id="JAD54547.1"/>
    </source>
</evidence>
<reference evidence="2" key="2">
    <citation type="journal article" date="2015" name="Data Brief">
        <title>Shoot transcriptome of the giant reed, Arundo donax.</title>
        <authorList>
            <person name="Barrero R.A."/>
            <person name="Guerrero F.D."/>
            <person name="Moolhuijzen P."/>
            <person name="Goolsby J.A."/>
            <person name="Tidwell J."/>
            <person name="Bellgard S.E."/>
            <person name="Bellgard M.I."/>
        </authorList>
    </citation>
    <scope>NUCLEOTIDE SEQUENCE</scope>
    <source>
        <tissue evidence="2">Shoot tissue taken approximately 20 cm above the soil surface</tissue>
    </source>
</reference>
<protein>
    <submittedName>
        <fullName evidence="2">Uncharacterized protein</fullName>
    </submittedName>
</protein>
<keyword evidence="1" id="KW-1133">Transmembrane helix</keyword>
<organism evidence="2">
    <name type="scientific">Arundo donax</name>
    <name type="common">Giant reed</name>
    <name type="synonym">Donax arundinaceus</name>
    <dbReference type="NCBI Taxonomy" id="35708"/>
    <lineage>
        <taxon>Eukaryota</taxon>
        <taxon>Viridiplantae</taxon>
        <taxon>Streptophyta</taxon>
        <taxon>Embryophyta</taxon>
        <taxon>Tracheophyta</taxon>
        <taxon>Spermatophyta</taxon>
        <taxon>Magnoliopsida</taxon>
        <taxon>Liliopsida</taxon>
        <taxon>Poales</taxon>
        <taxon>Poaceae</taxon>
        <taxon>PACMAD clade</taxon>
        <taxon>Arundinoideae</taxon>
        <taxon>Arundineae</taxon>
        <taxon>Arundo</taxon>
    </lineage>
</organism>
<reference evidence="2" key="1">
    <citation type="submission" date="2014-09" db="EMBL/GenBank/DDBJ databases">
        <authorList>
            <person name="Magalhaes I.L.F."/>
            <person name="Oliveira U."/>
            <person name="Santos F.R."/>
            <person name="Vidigal T.H.D.A."/>
            <person name="Brescovit A.D."/>
            <person name="Santos A.J."/>
        </authorList>
    </citation>
    <scope>NUCLEOTIDE SEQUENCE</scope>
    <source>
        <tissue evidence="2">Shoot tissue taken approximately 20 cm above the soil surface</tissue>
    </source>
</reference>
<evidence type="ECO:0000256" key="1">
    <source>
        <dbReference type="SAM" id="Phobius"/>
    </source>
</evidence>
<keyword evidence="1" id="KW-0812">Transmembrane</keyword>
<dbReference type="AlphaFoldDB" id="A0A0A9B5G7"/>
<proteinExistence type="predicted"/>
<dbReference type="EMBL" id="GBRH01243348">
    <property type="protein sequence ID" value="JAD54547.1"/>
    <property type="molecule type" value="Transcribed_RNA"/>
</dbReference>
<accession>A0A0A9B5G7</accession>
<feature type="transmembrane region" description="Helical" evidence="1">
    <location>
        <begin position="12"/>
        <end position="29"/>
    </location>
</feature>